<feature type="chain" id="PRO_5006138064" description="Haem-binding uptake Tiki superfamily ChaN domain-containing protein" evidence="1">
    <location>
        <begin position="24"/>
        <end position="325"/>
    </location>
</feature>
<gene>
    <name evidence="2" type="ORF">AOG27_12405</name>
</gene>
<accession>A0A0P7DUQ5</accession>
<organism evidence="2 3">
    <name type="scientific">Pseudoalteromonas lipolytica</name>
    <dbReference type="NCBI Taxonomy" id="570156"/>
    <lineage>
        <taxon>Bacteria</taxon>
        <taxon>Pseudomonadati</taxon>
        <taxon>Pseudomonadota</taxon>
        <taxon>Gammaproteobacteria</taxon>
        <taxon>Alteromonadales</taxon>
        <taxon>Pseudoalteromonadaceae</taxon>
        <taxon>Pseudoalteromonas</taxon>
    </lineage>
</organism>
<sequence>MQVLKRIGFVVLASVCFASTVKAANYDYDSQLNKALHANKLVAIGDVHGSEHVVTRLIKYFDEPNNWQQLDDLVVEFGNARYQDLADQYLLSKQNISIDDVRHIWRDTLYFMAWQYDVYEQLVLKLKQLNSTRLHKVRLVLAEPAMNWQTLSKEDWQKLERSRETGYLEAINQHVVAKQRRAILLFGAFHTFKQPVVISTQASPFNSVITLLEQQKPGSTYTVWPAMKNDGIASSYPADSLIPLSANSSLNKPLASMSKRFATSNSVSLADVADAYYVLKNTDRNAPLSDAVLNDQAWHKELKRRAEIVSPRSAKQIHSWLSQHN</sequence>
<dbReference type="STRING" id="570156.AOG27_12405"/>
<evidence type="ECO:0000256" key="1">
    <source>
        <dbReference type="SAM" id="SignalP"/>
    </source>
</evidence>
<evidence type="ECO:0000313" key="2">
    <source>
        <dbReference type="EMBL" id="KPM82894.1"/>
    </source>
</evidence>
<reference evidence="2 3" key="1">
    <citation type="submission" date="2015-09" db="EMBL/GenBank/DDBJ databases">
        <title>Draft Genome Sequence of Pseudoalteromonas lipolytica UCD-48B.</title>
        <authorList>
            <person name="Krusor M."/>
            <person name="Coil D.A."/>
            <person name="Lang J.M."/>
            <person name="Eisen J.A."/>
            <person name="Alexiev A."/>
        </authorList>
    </citation>
    <scope>NUCLEOTIDE SEQUENCE [LARGE SCALE GENOMIC DNA]</scope>
    <source>
        <strain evidence="2 3">UCD-48B</strain>
    </source>
</reference>
<dbReference type="OrthoDB" id="6316317at2"/>
<dbReference type="PATRIC" id="fig|570156.3.peg.3577"/>
<proteinExistence type="predicted"/>
<dbReference type="Proteomes" id="UP000050378">
    <property type="component" value="Unassembled WGS sequence"/>
</dbReference>
<dbReference type="EMBL" id="LJTC01000008">
    <property type="protein sequence ID" value="KPM82894.1"/>
    <property type="molecule type" value="Genomic_DNA"/>
</dbReference>
<keyword evidence="1" id="KW-0732">Signal</keyword>
<comment type="caution">
    <text evidence="2">The sequence shown here is derived from an EMBL/GenBank/DDBJ whole genome shotgun (WGS) entry which is preliminary data.</text>
</comment>
<evidence type="ECO:0008006" key="4">
    <source>
        <dbReference type="Google" id="ProtNLM"/>
    </source>
</evidence>
<dbReference type="RefSeq" id="WP_054553341.1">
    <property type="nucleotide sequence ID" value="NZ_LJTC01000008.1"/>
</dbReference>
<name>A0A0P7DUQ5_9GAMM</name>
<dbReference type="AlphaFoldDB" id="A0A0P7DUQ5"/>
<protein>
    <recommendedName>
        <fullName evidence="4">Haem-binding uptake Tiki superfamily ChaN domain-containing protein</fullName>
    </recommendedName>
</protein>
<feature type="signal peptide" evidence="1">
    <location>
        <begin position="1"/>
        <end position="23"/>
    </location>
</feature>
<evidence type="ECO:0000313" key="3">
    <source>
        <dbReference type="Proteomes" id="UP000050378"/>
    </source>
</evidence>